<gene>
    <name evidence="2" type="ORF">C1H76_5311</name>
</gene>
<feature type="region of interest" description="Disordered" evidence="1">
    <location>
        <begin position="552"/>
        <end position="649"/>
    </location>
</feature>
<feature type="compositionally biased region" description="Polar residues" evidence="1">
    <location>
        <begin position="556"/>
        <end position="567"/>
    </location>
</feature>
<sequence length="695" mass="77243">MSSIRKAVMHDYLNRAKDSPTSPHRKPKGRRRVMNRESRVQDLPGSRSEPTSSDTDSFENHAETPEAAADDRDRSIVSMLGSSIVNPLIKPRVDQLMFLELADQMNGRQILCKRPSGQQTTDPEFVPGLGELERKIALSVAYHRKQTYGHLANVDDFAFCDELPVSLNLDLLKINCVTYFSSQAAYEQWVPFTSIAPHTFLSSLSLSAPYTDLMDHPAREALSPYTDTRHTLELMDIVPRIINDRLRNAADAHEDCDIVAVTTLLVGQMSTPYGDFIPAHKHALKLMITARGGLGSLGGKGVIAMNLTLANLESSILRHESAEQIYIDWIDNYLTTHTTQKLPSPESPLYCSAAGMLQISGSPYCKRETLKLVVLMHDLTQLVLQLGQLERKMQGAIRAAVFDDRIRTVIESTHLMPQIPAESTAEEDWIHESVRLTAVLFCHAVSQRRPLHRDLACTSPINCRVTPTMIQSALKRTPIKPLWGHLAGVLYWVLMIASAACHEHCPNIEDDPSDSFSSSASSSYTPESDPVGPLQHYGAVLRARETYDKIVLSESPEASATNTPTSRTRSDSGAHVDDPPPAHVRANNKINTAKELYRKYAPDRQISAGPRASARRSREDEDSTGSESGLSSKARRLSTSVQTAGDRQAAREAYVKRYLTANAMRVSILLRFEHKVVFLGSVRHLLRVAEWLEGK</sequence>
<dbReference type="PANTHER" id="PTHR37540:SF5">
    <property type="entry name" value="TRANSCRIPTION FACTOR DOMAIN-CONTAINING PROTEIN"/>
    <property type="match status" value="1"/>
</dbReference>
<reference evidence="2 3" key="1">
    <citation type="submission" date="2018-02" db="EMBL/GenBank/DDBJ databases">
        <title>Draft genome sequences of Elsinoe sp., causing black scab on jojoba.</title>
        <authorList>
            <person name="Stodart B."/>
            <person name="Jeffress S."/>
            <person name="Ash G."/>
            <person name="Arun Chinnappa K."/>
        </authorList>
    </citation>
    <scope>NUCLEOTIDE SEQUENCE [LARGE SCALE GENOMIC DNA]</scope>
    <source>
        <strain evidence="2 3">Hillstone_2</strain>
    </source>
</reference>
<feature type="region of interest" description="Disordered" evidence="1">
    <location>
        <begin position="1"/>
        <end position="73"/>
    </location>
</feature>
<feature type="compositionally biased region" description="Basic residues" evidence="1">
    <location>
        <begin position="23"/>
        <end position="33"/>
    </location>
</feature>
<feature type="region of interest" description="Disordered" evidence="1">
    <location>
        <begin position="510"/>
        <end position="534"/>
    </location>
</feature>
<dbReference type="PANTHER" id="PTHR37540">
    <property type="entry name" value="TRANSCRIPTION FACTOR (ACR-2), PUTATIVE-RELATED-RELATED"/>
    <property type="match status" value="1"/>
</dbReference>
<feature type="compositionally biased region" description="Basic and acidic residues" evidence="1">
    <location>
        <begin position="8"/>
        <end position="18"/>
    </location>
</feature>
<feature type="compositionally biased region" description="Low complexity" evidence="1">
    <location>
        <begin position="514"/>
        <end position="530"/>
    </location>
</feature>
<feature type="compositionally biased region" description="Polar residues" evidence="1">
    <location>
        <begin position="625"/>
        <end position="645"/>
    </location>
</feature>
<dbReference type="Proteomes" id="UP000308133">
    <property type="component" value="Unassembled WGS sequence"/>
</dbReference>
<proteinExistence type="predicted"/>
<dbReference type="EMBL" id="PTQR01000066">
    <property type="protein sequence ID" value="TKX22528.1"/>
    <property type="molecule type" value="Genomic_DNA"/>
</dbReference>
<feature type="compositionally biased region" description="Basic and acidic residues" evidence="1">
    <location>
        <begin position="58"/>
        <end position="73"/>
    </location>
</feature>
<evidence type="ECO:0000256" key="1">
    <source>
        <dbReference type="SAM" id="MobiDB-lite"/>
    </source>
</evidence>
<evidence type="ECO:0000313" key="3">
    <source>
        <dbReference type="Proteomes" id="UP000308133"/>
    </source>
</evidence>
<feature type="compositionally biased region" description="Basic and acidic residues" evidence="1">
    <location>
        <begin position="568"/>
        <end position="580"/>
    </location>
</feature>
<accession>A0A4U7AVK7</accession>
<name>A0A4U7AVK7_9PEZI</name>
<protein>
    <submittedName>
        <fullName evidence="2">Uncharacterized protein</fullName>
    </submittedName>
</protein>
<evidence type="ECO:0000313" key="2">
    <source>
        <dbReference type="EMBL" id="TKX22528.1"/>
    </source>
</evidence>
<dbReference type="AlphaFoldDB" id="A0A4U7AVK7"/>
<comment type="caution">
    <text evidence="2">The sequence shown here is derived from an EMBL/GenBank/DDBJ whole genome shotgun (WGS) entry which is preliminary data.</text>
</comment>
<organism evidence="2 3">
    <name type="scientific">Elsinoe australis</name>
    <dbReference type="NCBI Taxonomy" id="40998"/>
    <lineage>
        <taxon>Eukaryota</taxon>
        <taxon>Fungi</taxon>
        <taxon>Dikarya</taxon>
        <taxon>Ascomycota</taxon>
        <taxon>Pezizomycotina</taxon>
        <taxon>Dothideomycetes</taxon>
        <taxon>Dothideomycetidae</taxon>
        <taxon>Myriangiales</taxon>
        <taxon>Elsinoaceae</taxon>
        <taxon>Elsinoe</taxon>
    </lineage>
</organism>